<keyword evidence="3" id="KW-1185">Reference proteome</keyword>
<evidence type="ECO:0000313" key="2">
    <source>
        <dbReference type="EMBL" id="GLI62466.1"/>
    </source>
</evidence>
<feature type="compositionally biased region" description="Pro residues" evidence="1">
    <location>
        <begin position="8"/>
        <end position="26"/>
    </location>
</feature>
<proteinExistence type="predicted"/>
<protein>
    <submittedName>
        <fullName evidence="2">Uncharacterized protein</fullName>
    </submittedName>
</protein>
<reference evidence="2 3" key="1">
    <citation type="journal article" date="2023" name="IScience">
        <title>Expanded male sex-determining region conserved during the evolution of homothallism in the green alga Volvox.</title>
        <authorList>
            <person name="Yamamoto K."/>
            <person name="Matsuzaki R."/>
            <person name="Mahakham W."/>
            <person name="Heman W."/>
            <person name="Sekimoto H."/>
            <person name="Kawachi M."/>
            <person name="Minakuchi Y."/>
            <person name="Toyoda A."/>
            <person name="Nozaki H."/>
        </authorList>
    </citation>
    <scope>NUCLEOTIDE SEQUENCE [LARGE SCALE GENOMIC DNA]</scope>
    <source>
        <strain evidence="2 3">NIES-4468</strain>
    </source>
</reference>
<comment type="caution">
    <text evidence="2">The sequence shown here is derived from an EMBL/GenBank/DDBJ whole genome shotgun (WGS) entry which is preliminary data.</text>
</comment>
<accession>A0ABQ5RZM4</accession>
<name>A0ABQ5RZM4_9CHLO</name>
<organism evidence="2 3">
    <name type="scientific">Volvox africanus</name>
    <dbReference type="NCBI Taxonomy" id="51714"/>
    <lineage>
        <taxon>Eukaryota</taxon>
        <taxon>Viridiplantae</taxon>
        <taxon>Chlorophyta</taxon>
        <taxon>core chlorophytes</taxon>
        <taxon>Chlorophyceae</taxon>
        <taxon>CS clade</taxon>
        <taxon>Chlamydomonadales</taxon>
        <taxon>Volvocaceae</taxon>
        <taxon>Volvox</taxon>
    </lineage>
</organism>
<gene>
    <name evidence="2" type="ORF">VaNZ11_005096</name>
</gene>
<sequence length="226" mass="23901">MTSGGARPTPPPPPLPLAPASSSPPPAPLLGDFAALATAPGQIVAAAASVAARLVVPSGPGLGDRFTPSDRLIEEACGFSAAAAAAAPLPPLLAPHICPATALVTGLPPPPPPPPPPLLHRTVRLLAPIFRCRPGPLPPRSILLSLLSLLLLSILSLPYALGDIAPFRGVSGRRRFTRKPWPLLFHGKHGPSLTQFRNLDQRRQRWRRREGTLCRTFCILARRDLA</sequence>
<dbReference type="Proteomes" id="UP001165090">
    <property type="component" value="Unassembled WGS sequence"/>
</dbReference>
<feature type="region of interest" description="Disordered" evidence="1">
    <location>
        <begin position="1"/>
        <end position="26"/>
    </location>
</feature>
<dbReference type="EMBL" id="BSDZ01000013">
    <property type="protein sequence ID" value="GLI62466.1"/>
    <property type="molecule type" value="Genomic_DNA"/>
</dbReference>
<evidence type="ECO:0000256" key="1">
    <source>
        <dbReference type="SAM" id="MobiDB-lite"/>
    </source>
</evidence>
<evidence type="ECO:0000313" key="3">
    <source>
        <dbReference type="Proteomes" id="UP001165090"/>
    </source>
</evidence>